<dbReference type="EMBL" id="PCSB01000004">
    <property type="protein sequence ID" value="PIP32079.1"/>
    <property type="molecule type" value="Genomic_DNA"/>
</dbReference>
<dbReference type="Gene3D" id="1.10.8.60">
    <property type="match status" value="1"/>
</dbReference>
<reference evidence="5 6" key="1">
    <citation type="submission" date="2017-09" db="EMBL/GenBank/DDBJ databases">
        <title>Depth-based differentiation of microbial function through sediment-hosted aquifers and enrichment of novel symbionts in the deep terrestrial subsurface.</title>
        <authorList>
            <person name="Probst A.J."/>
            <person name="Ladd B."/>
            <person name="Jarett J.K."/>
            <person name="Geller-Mcgrath D.E."/>
            <person name="Sieber C.M."/>
            <person name="Emerson J.B."/>
            <person name="Anantharaman K."/>
            <person name="Thomas B.C."/>
            <person name="Malmstrom R."/>
            <person name="Stieglmeier M."/>
            <person name="Klingl A."/>
            <person name="Woyke T."/>
            <person name="Ryan C.M."/>
            <person name="Banfield J.F."/>
        </authorList>
    </citation>
    <scope>NUCLEOTIDE SEQUENCE [LARGE SCALE GENOMIC DNA]</scope>
    <source>
        <strain evidence="5">CG23_combo_of_CG06-09_8_20_14_all_37_87_8</strain>
    </source>
</reference>
<keyword evidence="2" id="KW-0067">ATP-binding</keyword>
<feature type="transmembrane region" description="Helical" evidence="3">
    <location>
        <begin position="28"/>
        <end position="45"/>
    </location>
</feature>
<keyword evidence="3" id="KW-0472">Membrane</keyword>
<dbReference type="SUPFAM" id="SSF52540">
    <property type="entry name" value="P-loop containing nucleoside triphosphate hydrolases"/>
    <property type="match status" value="2"/>
</dbReference>
<dbReference type="GO" id="GO:0034605">
    <property type="term" value="P:cellular response to heat"/>
    <property type="evidence" value="ECO:0007669"/>
    <property type="project" value="TreeGrafter"/>
</dbReference>
<dbReference type="AlphaFoldDB" id="A0A2G9ZFY6"/>
<gene>
    <name evidence="5" type="ORF">COX24_00185</name>
</gene>
<feature type="non-terminal residue" evidence="5">
    <location>
        <position position="611"/>
    </location>
</feature>
<dbReference type="InterPro" id="IPR050130">
    <property type="entry name" value="ClpA_ClpB"/>
</dbReference>
<name>A0A2G9ZFY6_9BACT</name>
<feature type="domain" description="ClpA/ClpB AAA lid" evidence="4">
    <location>
        <begin position="455"/>
        <end position="549"/>
    </location>
</feature>
<sequence>MIFNLKQTKIYQAVRWAKCPLFGYQKTMSAFFLLVGLFLLSLIALKSQNVALKQTEMNLLWAFIGFYLLCLIWFLELKLFFNNCLLKPKLKTLLSEAIKDSEKYNLAEFCDFDVAKIINMALKNQKENSLILFENNLLLGLLKEKSEVTAFVFLRGQLERRALKNTLKQKPALAQGQTQISWQGVVLTALHTAHKSERQVITSGDFLFALSVELPLFKQFLIESDFTSDDILNLVNWQWQIKEKQALMKKWWLRENLSQRGSVARDWVSTYTVNLDRFGVDLRERIKKNSFREIIGHNQEVVLSERVLSKTSQRNLLLVGEPDVGKFSVVEKIAQRAYAGKSSLALNYKRIIDLDLSSLVSAAPDSNGAEALFDLCFNEALKAGNVVLCLKNIDSFVADDSSLGALNITALLSKYLSYPNFQVIALTSYAGLHNVLEQKSAFLSQFEKVEVKEVSLEETLLVLEDFTWFFEIKYKRRVSYRALKEILKLSNRYLSQLPLPSKATRLFDESMAFLSLHTKDQCLNVNHIKKIVSEKTQMPLEDLEEKEKALLLQLEKEIHKGLIDQEEAVKEVANALRRTRTQVNQKQGLIGGFLFLGPTGVGKTELAKILT</sequence>
<organism evidence="5 6">
    <name type="scientific">bacterium (Candidatus Gribaldobacteria) CG23_combo_of_CG06-09_8_20_14_all_37_87_8</name>
    <dbReference type="NCBI Taxonomy" id="2014278"/>
    <lineage>
        <taxon>Bacteria</taxon>
        <taxon>Candidatus Gribaldobacteria</taxon>
    </lineage>
</organism>
<dbReference type="GO" id="GO:0016887">
    <property type="term" value="F:ATP hydrolysis activity"/>
    <property type="evidence" value="ECO:0007669"/>
    <property type="project" value="TreeGrafter"/>
</dbReference>
<accession>A0A2G9ZFY6</accession>
<dbReference type="Proteomes" id="UP000230447">
    <property type="component" value="Unassembled WGS sequence"/>
</dbReference>
<evidence type="ECO:0000313" key="6">
    <source>
        <dbReference type="Proteomes" id="UP000230447"/>
    </source>
</evidence>
<evidence type="ECO:0000256" key="1">
    <source>
        <dbReference type="ARBA" id="ARBA00022741"/>
    </source>
</evidence>
<feature type="transmembrane region" description="Helical" evidence="3">
    <location>
        <begin position="57"/>
        <end position="75"/>
    </location>
</feature>
<dbReference type="PANTHER" id="PTHR11638:SF18">
    <property type="entry name" value="HEAT SHOCK PROTEIN 104"/>
    <property type="match status" value="1"/>
</dbReference>
<keyword evidence="3" id="KW-1133">Transmembrane helix</keyword>
<dbReference type="GO" id="GO:0005524">
    <property type="term" value="F:ATP binding"/>
    <property type="evidence" value="ECO:0007669"/>
    <property type="project" value="UniProtKB-KW"/>
</dbReference>
<evidence type="ECO:0000313" key="5">
    <source>
        <dbReference type="EMBL" id="PIP32079.1"/>
    </source>
</evidence>
<dbReference type="InterPro" id="IPR027417">
    <property type="entry name" value="P-loop_NTPase"/>
</dbReference>
<dbReference type="InterPro" id="IPR041546">
    <property type="entry name" value="ClpA/ClpB_AAA_lid"/>
</dbReference>
<protein>
    <recommendedName>
        <fullName evidence="4">ClpA/ClpB AAA lid domain-containing protein</fullName>
    </recommendedName>
</protein>
<comment type="caution">
    <text evidence="5">The sequence shown here is derived from an EMBL/GenBank/DDBJ whole genome shotgun (WGS) entry which is preliminary data.</text>
</comment>
<dbReference type="Pfam" id="PF17871">
    <property type="entry name" value="AAA_lid_9"/>
    <property type="match status" value="1"/>
</dbReference>
<keyword evidence="3" id="KW-0812">Transmembrane</keyword>
<evidence type="ECO:0000256" key="2">
    <source>
        <dbReference type="ARBA" id="ARBA00022840"/>
    </source>
</evidence>
<dbReference type="PANTHER" id="PTHR11638">
    <property type="entry name" value="ATP-DEPENDENT CLP PROTEASE"/>
    <property type="match status" value="1"/>
</dbReference>
<dbReference type="GO" id="GO:0005737">
    <property type="term" value="C:cytoplasm"/>
    <property type="evidence" value="ECO:0007669"/>
    <property type="project" value="TreeGrafter"/>
</dbReference>
<evidence type="ECO:0000256" key="3">
    <source>
        <dbReference type="SAM" id="Phobius"/>
    </source>
</evidence>
<evidence type="ECO:0000259" key="4">
    <source>
        <dbReference type="Pfam" id="PF17871"/>
    </source>
</evidence>
<keyword evidence="1" id="KW-0547">Nucleotide-binding</keyword>
<proteinExistence type="predicted"/>
<dbReference type="Gene3D" id="3.40.50.300">
    <property type="entry name" value="P-loop containing nucleotide triphosphate hydrolases"/>
    <property type="match status" value="2"/>
</dbReference>